<evidence type="ECO:0000313" key="3">
    <source>
        <dbReference type="Proteomes" id="UP001056336"/>
    </source>
</evidence>
<dbReference type="Gene3D" id="1.10.10.10">
    <property type="entry name" value="Winged helix-like DNA-binding domain superfamily/Winged helix DNA-binding domain"/>
    <property type="match status" value="1"/>
</dbReference>
<reference evidence="2" key="1">
    <citation type="journal article" date="2018" name="Int. J. Syst. Evol. Microbiol.">
        <title>Jatrophihabitans telluris sp. nov., isolated from sediment soil of lava forest wetlands and the emended description of the genus Jatrophihabitans.</title>
        <authorList>
            <person name="Lee K.C."/>
            <person name="Suh M.K."/>
            <person name="Eom M.K."/>
            <person name="Kim K.K."/>
            <person name="Kim J.S."/>
            <person name="Kim D.S."/>
            <person name="Ko S.H."/>
            <person name="Shin Y.K."/>
            <person name="Lee J.S."/>
        </authorList>
    </citation>
    <scope>NUCLEOTIDE SEQUENCE</scope>
    <source>
        <strain evidence="2">N237</strain>
    </source>
</reference>
<dbReference type="Gene3D" id="3.30.420.40">
    <property type="match status" value="2"/>
</dbReference>
<evidence type="ECO:0000256" key="1">
    <source>
        <dbReference type="ARBA" id="ARBA00006479"/>
    </source>
</evidence>
<dbReference type="PANTHER" id="PTHR18964">
    <property type="entry name" value="ROK (REPRESSOR, ORF, KINASE) FAMILY"/>
    <property type="match status" value="1"/>
</dbReference>
<name>A0ABY4QZ96_9ACTN</name>
<dbReference type="SUPFAM" id="SSF53067">
    <property type="entry name" value="Actin-like ATPase domain"/>
    <property type="match status" value="1"/>
</dbReference>
<dbReference type="SUPFAM" id="SSF46785">
    <property type="entry name" value="Winged helix' DNA-binding domain"/>
    <property type="match status" value="1"/>
</dbReference>
<dbReference type="InterPro" id="IPR043129">
    <property type="entry name" value="ATPase_NBD"/>
</dbReference>
<evidence type="ECO:0000313" key="2">
    <source>
        <dbReference type="EMBL" id="UQX88739.1"/>
    </source>
</evidence>
<protein>
    <submittedName>
        <fullName evidence="2">ROK family protein</fullName>
    </submittedName>
</protein>
<dbReference type="Proteomes" id="UP001056336">
    <property type="component" value="Chromosome"/>
</dbReference>
<gene>
    <name evidence="2" type="ORF">M6D93_01755</name>
</gene>
<reference evidence="2" key="2">
    <citation type="submission" date="2022-05" db="EMBL/GenBank/DDBJ databases">
        <authorList>
            <person name="Kim J.-S."/>
            <person name="Lee K."/>
            <person name="Suh M."/>
            <person name="Eom M."/>
            <person name="Kim J.-S."/>
            <person name="Kim D.-S."/>
            <person name="Ko S.-H."/>
            <person name="Shin Y."/>
            <person name="Lee J.-S."/>
        </authorList>
    </citation>
    <scope>NUCLEOTIDE SEQUENCE</scope>
    <source>
        <strain evidence="2">N237</strain>
    </source>
</reference>
<comment type="similarity">
    <text evidence="1">Belongs to the ROK (NagC/XylR) family.</text>
</comment>
<dbReference type="InterPro" id="IPR000600">
    <property type="entry name" value="ROK"/>
</dbReference>
<organism evidence="2 3">
    <name type="scientific">Jatrophihabitans telluris</name>
    <dbReference type="NCBI Taxonomy" id="2038343"/>
    <lineage>
        <taxon>Bacteria</taxon>
        <taxon>Bacillati</taxon>
        <taxon>Actinomycetota</taxon>
        <taxon>Actinomycetes</taxon>
        <taxon>Jatrophihabitantales</taxon>
        <taxon>Jatrophihabitantaceae</taxon>
        <taxon>Jatrophihabitans</taxon>
    </lineage>
</organism>
<dbReference type="InterPro" id="IPR036390">
    <property type="entry name" value="WH_DNA-bd_sf"/>
</dbReference>
<keyword evidence="3" id="KW-1185">Reference proteome</keyword>
<proteinExistence type="inferred from homology"/>
<dbReference type="Pfam" id="PF00480">
    <property type="entry name" value="ROK"/>
    <property type="match status" value="1"/>
</dbReference>
<dbReference type="EMBL" id="CP097332">
    <property type="protein sequence ID" value="UQX88739.1"/>
    <property type="molecule type" value="Genomic_DNA"/>
</dbReference>
<dbReference type="InterPro" id="IPR036388">
    <property type="entry name" value="WH-like_DNA-bd_sf"/>
</dbReference>
<sequence length="392" mass="39969">MTVSGLPAGQHTVRRHNQQLVLSALLEATGSRADLAARTRLTKATVSSLVDELLAAGVLHEGPPASSGPGRPSRPLTFSPFGPVAIGLEINVDYIAACVLDLSGRTVRHARAEVDNRDRSPASLLQDAASMTRRITDGLGRGVLGLALAVPGAVSPAGRVMRAPNLPRLAEIELADQADGALGRWAGSGVLIENEANVAALAWLRDRPRDEDFAYVSGEIGVGAGLVVGGGLFRGVNGFAGELGHVVVEADGPACGCGGQGCVEQYAGQDVLLASAGVGDVDGLSVAWACGEPRARAAVERAGSALGVGLASLLNAVDVPLVVLGGLYARLFDEIHPSLRAELHRRALSAPHHGGRLLRSGLGSEAAVLGAAGMVVEQALADPGRLSESVGS</sequence>
<dbReference type="PANTHER" id="PTHR18964:SF149">
    <property type="entry name" value="BIFUNCTIONAL UDP-N-ACETYLGLUCOSAMINE 2-EPIMERASE_N-ACETYLMANNOSAMINE KINASE"/>
    <property type="match status" value="1"/>
</dbReference>
<accession>A0ABY4QZ96</accession>
<dbReference type="RefSeq" id="WP_249772450.1">
    <property type="nucleotide sequence ID" value="NZ_CP097332.1"/>
</dbReference>